<dbReference type="AlphaFoldDB" id="A0A6J6EQK6"/>
<evidence type="ECO:0000313" key="2">
    <source>
        <dbReference type="EMBL" id="CAB4563704.1"/>
    </source>
</evidence>
<protein>
    <submittedName>
        <fullName evidence="3">Unannotated protein</fullName>
    </submittedName>
</protein>
<dbReference type="EMBL" id="CAEZTK010000015">
    <property type="protein sequence ID" value="CAB4563704.1"/>
    <property type="molecule type" value="Genomic_DNA"/>
</dbReference>
<organism evidence="3">
    <name type="scientific">freshwater metagenome</name>
    <dbReference type="NCBI Taxonomy" id="449393"/>
    <lineage>
        <taxon>unclassified sequences</taxon>
        <taxon>metagenomes</taxon>
        <taxon>ecological metagenomes</taxon>
    </lineage>
</organism>
<feature type="region of interest" description="Disordered" evidence="1">
    <location>
        <begin position="1"/>
        <end position="38"/>
    </location>
</feature>
<dbReference type="EMBL" id="CAEZTP010000087">
    <property type="protein sequence ID" value="CAB4577655.1"/>
    <property type="molecule type" value="Genomic_DNA"/>
</dbReference>
<name>A0A6J6EQK6_9ZZZZ</name>
<evidence type="ECO:0000256" key="1">
    <source>
        <dbReference type="SAM" id="MobiDB-lite"/>
    </source>
</evidence>
<proteinExistence type="predicted"/>
<sequence length="38" mass="4307">MSDLFPQVTSDEIDPESAEEQAKRDAEIISDKPPHHQD</sequence>
<accession>A0A6J6EQK6</accession>
<reference evidence="3" key="1">
    <citation type="submission" date="2020-05" db="EMBL/GenBank/DDBJ databases">
        <authorList>
            <person name="Chiriac C."/>
            <person name="Salcher M."/>
            <person name="Ghai R."/>
            <person name="Kavagutti S V."/>
        </authorList>
    </citation>
    <scope>NUCLEOTIDE SEQUENCE</scope>
</reference>
<gene>
    <name evidence="2" type="ORF">UFOPK1643_00354</name>
    <name evidence="3" type="ORF">UFOPK1698_00921</name>
</gene>
<feature type="compositionally biased region" description="Basic and acidic residues" evidence="1">
    <location>
        <begin position="20"/>
        <end position="38"/>
    </location>
</feature>
<evidence type="ECO:0000313" key="3">
    <source>
        <dbReference type="EMBL" id="CAB4577655.1"/>
    </source>
</evidence>